<evidence type="ECO:0000313" key="2">
    <source>
        <dbReference type="Proteomes" id="UP000184063"/>
    </source>
</evidence>
<dbReference type="Proteomes" id="UP000184063">
    <property type="component" value="Unassembled WGS sequence"/>
</dbReference>
<reference evidence="2" key="1">
    <citation type="journal article" date="2017" name="Genome Biol.">
        <title>Comparative genomics reveals high biological diversity and specific adaptations in the industrially and medically important fungal genus Aspergillus.</title>
        <authorList>
            <person name="de Vries R.P."/>
            <person name="Riley R."/>
            <person name="Wiebenga A."/>
            <person name="Aguilar-Osorio G."/>
            <person name="Amillis S."/>
            <person name="Uchima C.A."/>
            <person name="Anderluh G."/>
            <person name="Asadollahi M."/>
            <person name="Askin M."/>
            <person name="Barry K."/>
            <person name="Battaglia E."/>
            <person name="Bayram O."/>
            <person name="Benocci T."/>
            <person name="Braus-Stromeyer S.A."/>
            <person name="Caldana C."/>
            <person name="Canovas D."/>
            <person name="Cerqueira G.C."/>
            <person name="Chen F."/>
            <person name="Chen W."/>
            <person name="Choi C."/>
            <person name="Clum A."/>
            <person name="Dos Santos R.A."/>
            <person name="Damasio A.R."/>
            <person name="Diallinas G."/>
            <person name="Emri T."/>
            <person name="Fekete E."/>
            <person name="Flipphi M."/>
            <person name="Freyberg S."/>
            <person name="Gallo A."/>
            <person name="Gournas C."/>
            <person name="Habgood R."/>
            <person name="Hainaut M."/>
            <person name="Harispe M.L."/>
            <person name="Henrissat B."/>
            <person name="Hilden K.S."/>
            <person name="Hope R."/>
            <person name="Hossain A."/>
            <person name="Karabika E."/>
            <person name="Karaffa L."/>
            <person name="Karanyi Z."/>
            <person name="Krasevec N."/>
            <person name="Kuo A."/>
            <person name="Kusch H."/>
            <person name="LaButti K."/>
            <person name="Lagendijk E.L."/>
            <person name="Lapidus A."/>
            <person name="Levasseur A."/>
            <person name="Lindquist E."/>
            <person name="Lipzen A."/>
            <person name="Logrieco A.F."/>
            <person name="MacCabe A."/>
            <person name="Maekelae M.R."/>
            <person name="Malavazi I."/>
            <person name="Melin P."/>
            <person name="Meyer V."/>
            <person name="Mielnichuk N."/>
            <person name="Miskei M."/>
            <person name="Molnar A.P."/>
            <person name="Mule G."/>
            <person name="Ngan C.Y."/>
            <person name="Orejas M."/>
            <person name="Orosz E."/>
            <person name="Ouedraogo J.P."/>
            <person name="Overkamp K.M."/>
            <person name="Park H.-S."/>
            <person name="Perrone G."/>
            <person name="Piumi F."/>
            <person name="Punt P.J."/>
            <person name="Ram A.F."/>
            <person name="Ramon A."/>
            <person name="Rauscher S."/>
            <person name="Record E."/>
            <person name="Riano-Pachon D.M."/>
            <person name="Robert V."/>
            <person name="Roehrig J."/>
            <person name="Ruller R."/>
            <person name="Salamov A."/>
            <person name="Salih N.S."/>
            <person name="Samson R.A."/>
            <person name="Sandor E."/>
            <person name="Sanguinetti M."/>
            <person name="Schuetze T."/>
            <person name="Sepcic K."/>
            <person name="Shelest E."/>
            <person name="Sherlock G."/>
            <person name="Sophianopoulou V."/>
            <person name="Squina F.M."/>
            <person name="Sun H."/>
            <person name="Susca A."/>
            <person name="Todd R.B."/>
            <person name="Tsang A."/>
            <person name="Unkles S.E."/>
            <person name="van de Wiele N."/>
            <person name="van Rossen-Uffink D."/>
            <person name="Oliveira J.V."/>
            <person name="Vesth T.C."/>
            <person name="Visser J."/>
            <person name="Yu J.-H."/>
            <person name="Zhou M."/>
            <person name="Andersen M.R."/>
            <person name="Archer D.B."/>
            <person name="Baker S.E."/>
            <person name="Benoit I."/>
            <person name="Brakhage A.A."/>
            <person name="Braus G.H."/>
            <person name="Fischer R."/>
            <person name="Frisvad J.C."/>
            <person name="Goldman G.H."/>
            <person name="Houbraken J."/>
            <person name="Oakley B."/>
            <person name="Pocsi I."/>
            <person name="Scazzocchio C."/>
            <person name="Seiboth B."/>
            <person name="vanKuyk P.A."/>
            <person name="Wortman J."/>
            <person name="Dyer P.S."/>
            <person name="Grigoriev I.V."/>
        </authorList>
    </citation>
    <scope>NUCLEOTIDE SEQUENCE [LARGE SCALE GENOMIC DNA]</scope>
    <source>
        <strain evidence="2">CBS 106.47</strain>
    </source>
</reference>
<gene>
    <name evidence="1" type="ORF">ASPFODRAFT_551106</name>
</gene>
<accession>A0A1M3TP75</accession>
<proteinExistence type="predicted"/>
<dbReference type="AlphaFoldDB" id="A0A1M3TP75"/>
<evidence type="ECO:0000313" key="1">
    <source>
        <dbReference type="EMBL" id="OJZ88667.1"/>
    </source>
</evidence>
<organism evidence="1 2">
    <name type="scientific">Aspergillus luchuensis (strain CBS 106.47)</name>
    <dbReference type="NCBI Taxonomy" id="1137211"/>
    <lineage>
        <taxon>Eukaryota</taxon>
        <taxon>Fungi</taxon>
        <taxon>Dikarya</taxon>
        <taxon>Ascomycota</taxon>
        <taxon>Pezizomycotina</taxon>
        <taxon>Eurotiomycetes</taxon>
        <taxon>Eurotiomycetidae</taxon>
        <taxon>Eurotiales</taxon>
        <taxon>Aspergillaceae</taxon>
        <taxon>Aspergillus</taxon>
        <taxon>Aspergillus subgen. Circumdati</taxon>
    </lineage>
</organism>
<dbReference type="VEuPathDB" id="FungiDB:ASPFODRAFT_551106"/>
<protein>
    <submittedName>
        <fullName evidence="1">Uncharacterized protein</fullName>
    </submittedName>
</protein>
<dbReference type="EMBL" id="KV878239">
    <property type="protein sequence ID" value="OJZ88667.1"/>
    <property type="molecule type" value="Genomic_DNA"/>
</dbReference>
<sequence>MAAPEGRSSTDMCAPTPKMLKVRAMSVKSVLLLASLPWSIMFAAHLNCIEVIRHATPRHGMDAAICTCRHEWHEAEEVPADCFSYMGTTTY</sequence>
<name>A0A1M3TP75_ASPLC</name>